<name>A0A0A8ZVT1_ARUDO</name>
<evidence type="ECO:0000256" key="1">
    <source>
        <dbReference type="SAM" id="MobiDB-lite"/>
    </source>
</evidence>
<reference evidence="2" key="1">
    <citation type="submission" date="2014-09" db="EMBL/GenBank/DDBJ databases">
        <authorList>
            <person name="Magalhaes I.L.F."/>
            <person name="Oliveira U."/>
            <person name="Santos F.R."/>
            <person name="Vidigal T.H.D.A."/>
            <person name="Brescovit A.D."/>
            <person name="Santos A.J."/>
        </authorList>
    </citation>
    <scope>NUCLEOTIDE SEQUENCE</scope>
    <source>
        <tissue evidence="2">Shoot tissue taken approximately 20 cm above the soil surface</tissue>
    </source>
</reference>
<proteinExistence type="predicted"/>
<sequence>MRGRLHRDPSASSRDLLLAESRRTEPASHATQAEDTLQRR</sequence>
<feature type="region of interest" description="Disordered" evidence="1">
    <location>
        <begin position="1"/>
        <end position="40"/>
    </location>
</feature>
<accession>A0A0A8ZVT1</accession>
<dbReference type="AlphaFoldDB" id="A0A0A8ZVT1"/>
<protein>
    <submittedName>
        <fullName evidence="2">Uncharacterized protein</fullName>
    </submittedName>
</protein>
<organism evidence="2">
    <name type="scientific">Arundo donax</name>
    <name type="common">Giant reed</name>
    <name type="synonym">Donax arundinaceus</name>
    <dbReference type="NCBI Taxonomy" id="35708"/>
    <lineage>
        <taxon>Eukaryota</taxon>
        <taxon>Viridiplantae</taxon>
        <taxon>Streptophyta</taxon>
        <taxon>Embryophyta</taxon>
        <taxon>Tracheophyta</taxon>
        <taxon>Spermatophyta</taxon>
        <taxon>Magnoliopsida</taxon>
        <taxon>Liliopsida</taxon>
        <taxon>Poales</taxon>
        <taxon>Poaceae</taxon>
        <taxon>PACMAD clade</taxon>
        <taxon>Arundinoideae</taxon>
        <taxon>Arundineae</taxon>
        <taxon>Arundo</taxon>
    </lineage>
</organism>
<reference evidence="2" key="2">
    <citation type="journal article" date="2015" name="Data Brief">
        <title>Shoot transcriptome of the giant reed, Arundo donax.</title>
        <authorList>
            <person name="Barrero R.A."/>
            <person name="Guerrero F.D."/>
            <person name="Moolhuijzen P."/>
            <person name="Goolsby J.A."/>
            <person name="Tidwell J."/>
            <person name="Bellgard S.E."/>
            <person name="Bellgard M.I."/>
        </authorList>
    </citation>
    <scope>NUCLEOTIDE SEQUENCE</scope>
    <source>
        <tissue evidence="2">Shoot tissue taken approximately 20 cm above the soil surface</tissue>
    </source>
</reference>
<dbReference type="EMBL" id="GBRH01258993">
    <property type="protein sequence ID" value="JAD38902.1"/>
    <property type="molecule type" value="Transcribed_RNA"/>
</dbReference>
<evidence type="ECO:0000313" key="2">
    <source>
        <dbReference type="EMBL" id="JAD38902.1"/>
    </source>
</evidence>
<feature type="compositionally biased region" description="Polar residues" evidence="1">
    <location>
        <begin position="29"/>
        <end position="40"/>
    </location>
</feature>